<organism evidence="4 5">
    <name type="scientific">Latimeria chalumnae</name>
    <name type="common">Coelacanth</name>
    <dbReference type="NCBI Taxonomy" id="7897"/>
    <lineage>
        <taxon>Eukaryota</taxon>
        <taxon>Metazoa</taxon>
        <taxon>Chordata</taxon>
        <taxon>Craniata</taxon>
        <taxon>Vertebrata</taxon>
        <taxon>Euteleostomi</taxon>
        <taxon>Coelacanthiformes</taxon>
        <taxon>Coelacanthidae</taxon>
        <taxon>Latimeria</taxon>
    </lineage>
</organism>
<reference evidence="5" key="1">
    <citation type="submission" date="2011-08" db="EMBL/GenBank/DDBJ databases">
        <title>The draft genome of Latimeria chalumnae.</title>
        <authorList>
            <person name="Di Palma F."/>
            <person name="Alfoldi J."/>
            <person name="Johnson J."/>
            <person name="Berlin A."/>
            <person name="Gnerre S."/>
            <person name="Jaffe D."/>
            <person name="MacCallum I."/>
            <person name="Young S."/>
            <person name="Walker B.J."/>
            <person name="Lander E."/>
            <person name="Lindblad-Toh K."/>
        </authorList>
    </citation>
    <scope>NUCLEOTIDE SEQUENCE [LARGE SCALE GENOMIC DNA]</scope>
    <source>
        <strain evidence="5">Wild caught</strain>
    </source>
</reference>
<dbReference type="Proteomes" id="UP000008672">
    <property type="component" value="Unassembled WGS sequence"/>
</dbReference>
<gene>
    <name evidence="4" type="primary">PP2D1</name>
</gene>
<evidence type="ECO:0000256" key="1">
    <source>
        <dbReference type="ARBA" id="ARBA00006702"/>
    </source>
</evidence>
<name>H3A9A5_LATCH</name>
<dbReference type="PANTHER" id="PTHR13832">
    <property type="entry name" value="PROTEIN PHOSPHATASE 2C"/>
    <property type="match status" value="1"/>
</dbReference>
<dbReference type="Ensembl" id="ENSLACT00000006278.1">
    <property type="protein sequence ID" value="ENSLACP00000006226.1"/>
    <property type="gene ID" value="ENSLACG00000005522.1"/>
</dbReference>
<dbReference type="InterPro" id="IPR036457">
    <property type="entry name" value="PPM-type-like_dom_sf"/>
</dbReference>
<feature type="domain" description="PPM-type phosphatase" evidence="3">
    <location>
        <begin position="113"/>
        <end position="632"/>
    </location>
</feature>
<dbReference type="PROSITE" id="PS51746">
    <property type="entry name" value="PPM_2"/>
    <property type="match status" value="1"/>
</dbReference>
<sequence>DFTIICSLCNQNIHPHLLTHHKSWHCALKILKYGPQEEPKNIEALVSRRRIVVSHLLKTYWLSHMERQKIDWAYELIKAKITLSSLNTDEDDHHDPCSSPVCLKTVSNPLIEALAICEDRNSTWKSAMEDRYVIIDEFGRMNSSFLGLFDGFHGPFAADAASKELPILILEQLSKDNPSLYKMTSKDHTQLASINKILNTDFRMQDSLLSWETQTEDNSETNKWINIAHINAFIKMDRLLSSGRNEASRIRWSGCTGLTCIIESTMQESIESLSKDYGEELSENELTEQESTSSIGTIHVANAGNIHAVLCRKGKAYCLTQDHSTFNSNERTRIFQAGGTISFNEKQRLVEGLTGATRGLGHHGDPKLKTSVIPIPYTVSVPIDNLCQFLILASSGLWEVLNANEVVSITLQILYSLTKSQNLEQENDQSTNRSPLYDHESTTTSLEKHINIEGSNFEESKDTILENITNADEDKSSSDKSVTMDPEKINVKNSSYFKDSRTMDLENITNAEKETSNLKQSSTMDPEKGSNFEQSRDIDQEKVISVQEGPYFKGFEAMDLTNADEEISNSKESSEIPLYNDQEQTLDNNNQDSKQPNYNYYEKAAISISKQLVHNAMLAGSKENTTVLVVLLQGCKE</sequence>
<feature type="compositionally biased region" description="Polar residues" evidence="2">
    <location>
        <begin position="581"/>
        <end position="596"/>
    </location>
</feature>
<reference evidence="4" key="2">
    <citation type="submission" date="2025-08" db="UniProtKB">
        <authorList>
            <consortium name="Ensembl"/>
        </authorList>
    </citation>
    <scope>IDENTIFICATION</scope>
</reference>
<dbReference type="eggNOG" id="KOG0698">
    <property type="taxonomic scope" value="Eukaryota"/>
</dbReference>
<protein>
    <submittedName>
        <fullName evidence="4">Protein phosphatase 2C like domain containing 1</fullName>
    </submittedName>
</protein>
<comment type="similarity">
    <text evidence="1">Belongs to the PP2C family.</text>
</comment>
<feature type="compositionally biased region" description="Polar residues" evidence="2">
    <location>
        <begin position="423"/>
        <end position="434"/>
    </location>
</feature>
<evidence type="ECO:0000259" key="3">
    <source>
        <dbReference type="PROSITE" id="PS51746"/>
    </source>
</evidence>
<reference evidence="4" key="3">
    <citation type="submission" date="2025-09" db="UniProtKB">
        <authorList>
            <consortium name="Ensembl"/>
        </authorList>
    </citation>
    <scope>IDENTIFICATION</scope>
</reference>
<dbReference type="SMART" id="SM00332">
    <property type="entry name" value="PP2Cc"/>
    <property type="match status" value="1"/>
</dbReference>
<dbReference type="STRING" id="7897.ENSLACP00000006226"/>
<dbReference type="InterPro" id="IPR015655">
    <property type="entry name" value="PP2C"/>
</dbReference>
<dbReference type="OMA" id="TVIKENY"/>
<keyword evidence="5" id="KW-1185">Reference proteome</keyword>
<feature type="region of interest" description="Disordered" evidence="2">
    <location>
        <begin position="423"/>
        <end position="444"/>
    </location>
</feature>
<dbReference type="CDD" id="cd00143">
    <property type="entry name" value="PP2Cc"/>
    <property type="match status" value="1"/>
</dbReference>
<dbReference type="HOGENOM" id="CLU_023323_0_0_1"/>
<dbReference type="PANTHER" id="PTHR13832:SF837">
    <property type="entry name" value="PROTEIN PHOSPHATASE 2C-LIKE DOMAIN-CONTAINING PROTEIN 1"/>
    <property type="match status" value="1"/>
</dbReference>
<dbReference type="EMBL" id="AFYH01087744">
    <property type="status" value="NOT_ANNOTATED_CDS"/>
    <property type="molecule type" value="Genomic_DNA"/>
</dbReference>
<evidence type="ECO:0000256" key="2">
    <source>
        <dbReference type="SAM" id="MobiDB-lite"/>
    </source>
</evidence>
<feature type="region of interest" description="Disordered" evidence="2">
    <location>
        <begin position="565"/>
        <end position="596"/>
    </location>
</feature>
<evidence type="ECO:0000313" key="4">
    <source>
        <dbReference type="Ensembl" id="ENSLACP00000006226.1"/>
    </source>
</evidence>
<dbReference type="InParanoid" id="H3A9A5"/>
<dbReference type="FunCoup" id="H3A9A5">
    <property type="interactions" value="15"/>
</dbReference>
<dbReference type="InterPro" id="IPR001932">
    <property type="entry name" value="PPM-type_phosphatase-like_dom"/>
</dbReference>
<dbReference type="Pfam" id="PF00481">
    <property type="entry name" value="PP2C"/>
    <property type="match status" value="1"/>
</dbReference>
<dbReference type="GeneTree" id="ENSGT00390000017863"/>
<feature type="region of interest" description="Disordered" evidence="2">
    <location>
        <begin position="510"/>
        <end position="533"/>
    </location>
</feature>
<dbReference type="SUPFAM" id="SSF81606">
    <property type="entry name" value="PP2C-like"/>
    <property type="match status" value="1"/>
</dbReference>
<dbReference type="AlphaFoldDB" id="H3A9A5"/>
<accession>H3A9A5</accession>
<dbReference type="EMBL" id="AFYH01087745">
    <property type="status" value="NOT_ANNOTATED_CDS"/>
    <property type="molecule type" value="Genomic_DNA"/>
</dbReference>
<dbReference type="GO" id="GO:0004722">
    <property type="term" value="F:protein serine/threonine phosphatase activity"/>
    <property type="evidence" value="ECO:0007669"/>
    <property type="project" value="InterPro"/>
</dbReference>
<proteinExistence type="inferred from homology"/>
<dbReference type="Gene3D" id="3.60.40.10">
    <property type="entry name" value="PPM-type phosphatase domain"/>
    <property type="match status" value="1"/>
</dbReference>
<evidence type="ECO:0000313" key="5">
    <source>
        <dbReference type="Proteomes" id="UP000008672"/>
    </source>
</evidence>